<dbReference type="PANTHER" id="PTHR43403">
    <property type="entry name" value="NAD-SPECIFIC GLUTAMATE DEHYDROGENASE"/>
    <property type="match status" value="1"/>
</dbReference>
<feature type="domain" description="NAD-glutamate dehydrogenase ACT3" evidence="7">
    <location>
        <begin position="554"/>
        <end position="633"/>
    </location>
</feature>
<evidence type="ECO:0000259" key="5">
    <source>
        <dbReference type="Pfam" id="PF21075"/>
    </source>
</evidence>
<dbReference type="SUPFAM" id="SSF53223">
    <property type="entry name" value="Aminoacid dehydrogenase-like, N-terminal domain"/>
    <property type="match status" value="1"/>
</dbReference>
<dbReference type="GO" id="GO:0004352">
    <property type="term" value="F:glutamate dehydrogenase (NAD+) activity"/>
    <property type="evidence" value="ECO:0007669"/>
    <property type="project" value="InterPro"/>
</dbReference>
<dbReference type="PIRSF" id="PIRSF036761">
    <property type="entry name" value="GDH_Mll4104"/>
    <property type="match status" value="1"/>
</dbReference>
<dbReference type="EMBL" id="BMZS01000001">
    <property type="protein sequence ID" value="GHD39488.1"/>
    <property type="molecule type" value="Genomic_DNA"/>
</dbReference>
<dbReference type="Pfam" id="PF21076">
    <property type="entry name" value="GDH_ACT2"/>
    <property type="match status" value="1"/>
</dbReference>
<dbReference type="Pfam" id="PF21075">
    <property type="entry name" value="GDH_ACT1"/>
    <property type="match status" value="1"/>
</dbReference>
<dbReference type="Gene3D" id="3.40.50.720">
    <property type="entry name" value="NAD(P)-binding Rossmann-like Domain"/>
    <property type="match status" value="1"/>
</dbReference>
<dbReference type="InterPro" id="IPR049064">
    <property type="entry name" value="NAD_Glu_DH_ACT3"/>
</dbReference>
<dbReference type="InterPro" id="IPR007780">
    <property type="entry name" value="NAD_Glu_DH_bac"/>
</dbReference>
<proteinExistence type="predicted"/>
<reference evidence="8" key="1">
    <citation type="journal article" date="2014" name="Int. J. Syst. Evol. Microbiol.">
        <title>Complete genome sequence of Corynebacterium casei LMG S-19264T (=DSM 44701T), isolated from a smear-ripened cheese.</title>
        <authorList>
            <consortium name="US DOE Joint Genome Institute (JGI-PGF)"/>
            <person name="Walter F."/>
            <person name="Albersmeier A."/>
            <person name="Kalinowski J."/>
            <person name="Ruckert C."/>
        </authorList>
    </citation>
    <scope>NUCLEOTIDE SEQUENCE</scope>
    <source>
        <strain evidence="8">KCTC 42651</strain>
    </source>
</reference>
<dbReference type="InterPro" id="IPR049056">
    <property type="entry name" value="NAD_Glu_DH_HM3"/>
</dbReference>
<feature type="domain" description="NAD-glutamate dehydrogenase catalytic" evidence="3">
    <location>
        <begin position="733"/>
        <end position="1227"/>
    </location>
</feature>
<dbReference type="GO" id="GO:0006538">
    <property type="term" value="P:L-glutamate catabolic process"/>
    <property type="evidence" value="ECO:0007669"/>
    <property type="project" value="InterPro"/>
</dbReference>
<dbReference type="SUPFAM" id="SSF51735">
    <property type="entry name" value="NAD(P)-binding Rossmann-fold domains"/>
    <property type="match status" value="1"/>
</dbReference>
<keyword evidence="1" id="KW-0560">Oxidoreductase</keyword>
<dbReference type="Pfam" id="PF21078">
    <property type="entry name" value="GDH_HM3"/>
    <property type="match status" value="1"/>
</dbReference>
<feature type="domain" description="NAD-glutamate dehydrogenase N-terminal ACT1" evidence="5">
    <location>
        <begin position="35"/>
        <end position="177"/>
    </location>
</feature>
<sequence length="1635" mass="180833">MRARNETQKSEKIEAAVALVHERLPEAKAGMAERFLRQFYANVAPQDLVEEEAEDLFGAAITVWGFGRERAPGTPKVRVYNPRFEEVGWQSTHTVIEIVNDDMPFLVDSVTAALTTMDLTVHLVIHPILRVTRDAKGITTALAESETAEAGAVAESFMHLQVSEQTSARALEEIQTTLLAVLSDVRAAVEDWRAMRQTMLDVIAGVEKAPPSTMSGGDVAEVCAFLRWLEDNHYTFLGYRRYDYVGSGSKAQMEVTAGTGLGILRSPEVQVFDGMRELGKLPPEVREFLLSPTLLLIMKANRASTVHRPVPLDSITVKIIEKGKVVGEHRFLGLFTSVAYNQSPKEIPLLRQRVAKLVERAGFRPASHDGKALVNILETFPRDELFQAGEDELYDIAIGVLHLQERQKTAVFVRRDAFERFVSVLVYVPRDHYNTQLRLVFQDILERAFNGQTSAFYTQMSDSVLARLQFIIATTRGEVPEVDVDDLLERLVDAGRSWPDKLHDALVETRGEEAANKLFRRYGQAFPTSYRESYTAHAAIFDIDRMEELGADGDLGMNLYRPVGADEDVLHLKLFHRGSPVPLSDVMPMLENMGVRVLSEVPFEMGVRDCPDGVWIHDFAMRLRSGGGIDLGEIKQPFQEAFAAVWKRRMENDGFNALVLGAGLNWREVTVVRAYAKYLRQAAFTFSQDYMEETLRANPKIARRLARLFIARFDPDRDLGQRVARCRELTVAIEEGLERVANLDQDRILRRFLNLIQSTLRTNYFQPAADGRPKDYLSIKLDSRAVDELPLPRPHVEIWVYSPRVEAVHLRGGKVARGGIRWSDRREDFRTEILGLMKAQQVKNAVIVPVGSKGGFVVKHPPAGGGREEVQAEGIECYKILMRGMLDITDNIQGSDVVPPARVVRYDDDDPYLVVAADKGTATFSDIANGVSQDYGFWLDDAFASGGSAGYDHKKMGITARGAWESVKRHFRELGRDIQSEDFSVIGVGDMSGDVFGNGMLLSRHIRLIGAFNHLHVFVDPDPDPAKSWAERKRMFDLPRSTWADYDAKLISKGGGVFERSAKSIKLTPEIKAAFGLNVDRITPNDLIRAMLAAPVDLLWFGGIGTYVKASRETAAEAGDRANDAVRIDARQLRAKVVGEGANLGVTQRGRIEFALRGGRLNTDAIDNSAGVDCSDHEVNIKILLGSVVAAGDMTLKQRDNLLEAMTDDVAQLVLRDNYDQTQALSIAASRAVDMLDAQSWLIRELERGHLKLNRAIEFLPDDETLAERAASGAGLTRPEMAVLLAYAKMALYDELLDSDLPDDPQLGADLALYFPARLRERHADAIRDHRLRREIIATSVTNSMINRVGAAFVNAMQEQTGATPSSIARAYAIVRDVFELRALWSGIESLDNKVPAALQTAMLLEIQALVERLTEWFLRNGRQPLDIAGHVAEFGPSIAELKACLADVLGPRDRDQLAAAAKRFADKGVPPDLAHAIASLDVLASACDVVRLAASSGQPVGTVAAVYFGVGARFALDWLREKAGELTANTHWQKLAVDALIDDFFLHQSVLAQDVLARAAESTGEDEGAGEGTGRKRRKQAGNGPDGAIAAWAAGRRDGVDRTDRLLADIRGTDQVDLAMLAVANGQMRSLLAR</sequence>
<dbReference type="InterPro" id="IPR048381">
    <property type="entry name" value="GDH_C"/>
</dbReference>
<evidence type="ECO:0000259" key="4">
    <source>
        <dbReference type="Pfam" id="PF21074"/>
    </source>
</evidence>
<dbReference type="InterPro" id="IPR028971">
    <property type="entry name" value="NAD-GDH_cat"/>
</dbReference>
<feature type="domain" description="NAD-specific glutamate dehydrogenase C-terminal" evidence="4">
    <location>
        <begin position="1273"/>
        <end position="1630"/>
    </location>
</feature>
<protein>
    <submittedName>
        <fullName evidence="8">Glutamate dehydrogenase</fullName>
    </submittedName>
</protein>
<organism evidence="8 9">
    <name type="scientific">Thalassobaculum fulvum</name>
    <dbReference type="NCBI Taxonomy" id="1633335"/>
    <lineage>
        <taxon>Bacteria</taxon>
        <taxon>Pseudomonadati</taxon>
        <taxon>Pseudomonadota</taxon>
        <taxon>Alphaproteobacteria</taxon>
        <taxon>Rhodospirillales</taxon>
        <taxon>Thalassobaculaceae</taxon>
        <taxon>Thalassobaculum</taxon>
    </lineage>
</organism>
<evidence type="ECO:0000256" key="2">
    <source>
        <dbReference type="SAM" id="MobiDB-lite"/>
    </source>
</evidence>
<dbReference type="InterPro" id="IPR046346">
    <property type="entry name" value="Aminoacid_DH-like_N_sf"/>
</dbReference>
<dbReference type="Proteomes" id="UP000630353">
    <property type="component" value="Unassembled WGS sequence"/>
</dbReference>
<dbReference type="PANTHER" id="PTHR43403:SF1">
    <property type="entry name" value="NAD-SPECIFIC GLUTAMATE DEHYDROGENASE"/>
    <property type="match status" value="1"/>
</dbReference>
<evidence type="ECO:0000313" key="9">
    <source>
        <dbReference type="Proteomes" id="UP000630353"/>
    </source>
</evidence>
<name>A0A918XNI8_9PROT</name>
<dbReference type="InterPro" id="IPR049059">
    <property type="entry name" value="NAD_Glu_DH_HM1"/>
</dbReference>
<accession>A0A918XNI8</accession>
<dbReference type="InterPro" id="IPR036291">
    <property type="entry name" value="NAD(P)-bd_dom_sf"/>
</dbReference>
<dbReference type="RefSeq" id="WP_189986980.1">
    <property type="nucleotide sequence ID" value="NZ_BMZS01000001.1"/>
</dbReference>
<evidence type="ECO:0000313" key="8">
    <source>
        <dbReference type="EMBL" id="GHD39488.1"/>
    </source>
</evidence>
<evidence type="ECO:0000259" key="6">
    <source>
        <dbReference type="Pfam" id="PF21076"/>
    </source>
</evidence>
<dbReference type="Pfam" id="PF21077">
    <property type="entry name" value="GDH_ACT3"/>
    <property type="match status" value="1"/>
</dbReference>
<comment type="caution">
    <text evidence="8">The sequence shown here is derived from an EMBL/GenBank/DDBJ whole genome shotgun (WGS) entry which is preliminary data.</text>
</comment>
<dbReference type="GO" id="GO:0004069">
    <property type="term" value="F:L-aspartate:2-oxoglutarate aminotransferase activity"/>
    <property type="evidence" value="ECO:0007669"/>
    <property type="project" value="InterPro"/>
</dbReference>
<gene>
    <name evidence="8" type="ORF">GCM10017083_01380</name>
</gene>
<dbReference type="InterPro" id="IPR024727">
    <property type="entry name" value="NAD_Glu_DH_N_ACT1"/>
</dbReference>
<evidence type="ECO:0000259" key="3">
    <source>
        <dbReference type="Pfam" id="PF05088"/>
    </source>
</evidence>
<keyword evidence="9" id="KW-1185">Reference proteome</keyword>
<dbReference type="InterPro" id="IPR049062">
    <property type="entry name" value="NAD_Glu_DH_ACT2"/>
</dbReference>
<evidence type="ECO:0000256" key="1">
    <source>
        <dbReference type="ARBA" id="ARBA00023002"/>
    </source>
</evidence>
<dbReference type="Pfam" id="PF21074">
    <property type="entry name" value="GDH_C"/>
    <property type="match status" value="1"/>
</dbReference>
<dbReference type="Pfam" id="PF21079">
    <property type="entry name" value="GDH_HM2"/>
    <property type="match status" value="1"/>
</dbReference>
<evidence type="ECO:0000259" key="7">
    <source>
        <dbReference type="Pfam" id="PF21077"/>
    </source>
</evidence>
<dbReference type="Pfam" id="PF05088">
    <property type="entry name" value="Bac_GDH_CD"/>
    <property type="match status" value="1"/>
</dbReference>
<feature type="domain" description="NAD-glutamate dehydrogenase ACT2" evidence="6">
    <location>
        <begin position="411"/>
        <end position="498"/>
    </location>
</feature>
<dbReference type="InterPro" id="IPR049058">
    <property type="entry name" value="NAD_Glu_DH_HM2"/>
</dbReference>
<reference evidence="8" key="2">
    <citation type="submission" date="2020-09" db="EMBL/GenBank/DDBJ databases">
        <authorList>
            <person name="Sun Q."/>
            <person name="Kim S."/>
        </authorList>
    </citation>
    <scope>NUCLEOTIDE SEQUENCE</scope>
    <source>
        <strain evidence="8">KCTC 42651</strain>
    </source>
</reference>
<dbReference type="Pfam" id="PF21073">
    <property type="entry name" value="GDH_HM1"/>
    <property type="match status" value="1"/>
</dbReference>
<feature type="region of interest" description="Disordered" evidence="2">
    <location>
        <begin position="1563"/>
        <end position="1596"/>
    </location>
</feature>